<dbReference type="EMBL" id="HBUE01136747">
    <property type="protein sequence ID" value="CAG6498906.1"/>
    <property type="molecule type" value="Transcribed_RNA"/>
</dbReference>
<evidence type="ECO:0000313" key="1">
    <source>
        <dbReference type="EMBL" id="CAG6498906.1"/>
    </source>
</evidence>
<dbReference type="AlphaFoldDB" id="A0A8D8CXP2"/>
<organism evidence="1">
    <name type="scientific">Culex pipiens</name>
    <name type="common">House mosquito</name>
    <dbReference type="NCBI Taxonomy" id="7175"/>
    <lineage>
        <taxon>Eukaryota</taxon>
        <taxon>Metazoa</taxon>
        <taxon>Ecdysozoa</taxon>
        <taxon>Arthropoda</taxon>
        <taxon>Hexapoda</taxon>
        <taxon>Insecta</taxon>
        <taxon>Pterygota</taxon>
        <taxon>Neoptera</taxon>
        <taxon>Endopterygota</taxon>
        <taxon>Diptera</taxon>
        <taxon>Nematocera</taxon>
        <taxon>Culicoidea</taxon>
        <taxon>Culicidae</taxon>
        <taxon>Culicinae</taxon>
        <taxon>Culicini</taxon>
        <taxon>Culex</taxon>
        <taxon>Culex</taxon>
    </lineage>
</organism>
<protein>
    <submittedName>
        <fullName evidence="1">(northern house mosquito) hypothetical protein</fullName>
    </submittedName>
</protein>
<proteinExistence type="predicted"/>
<name>A0A8D8CXP2_CULPI</name>
<sequence>MLVHPLLRLVHRRVRIAAVVLARRVLAGAHVVVVLVPSVLARRRHQVRIRGVIIDRSVPTVRHRVVAVVLLQRLVHVVVLRYHHVGRVGRRRRHLELPDRVLRVDAAAVVRVGVAVLRRVAHRDPFLADDGVVRHLETRPGVVPVPVLRRVDRRLLIFQRQRQIHRVLQRLVVQPRRGRIVRRRGLTLLAGHDRRPHRVHLVVLGRGGARLFRLVVLLAAAEHEEQAHEEGEHHARHDDRDQRGRRDECRIVDVGGTDFRIDIIAAVLVVRLEAQLNPNPRRDLFLERHRQIVVSSERSRTASPRRNHIVQNLFLVGGSASGHRKGDRLHNLPG</sequence>
<reference evidence="1" key="1">
    <citation type="submission" date="2021-05" db="EMBL/GenBank/DDBJ databases">
        <authorList>
            <person name="Alioto T."/>
            <person name="Alioto T."/>
            <person name="Gomez Garrido J."/>
        </authorList>
    </citation>
    <scope>NUCLEOTIDE SEQUENCE</scope>
</reference>
<accession>A0A8D8CXP2</accession>